<proteinExistence type="predicted"/>
<keyword evidence="2" id="KW-1185">Reference proteome</keyword>
<name>A0A8J2Q1N0_9HEXA</name>
<dbReference type="AlphaFoldDB" id="A0A8J2Q1N0"/>
<reference evidence="1" key="1">
    <citation type="submission" date="2021-06" db="EMBL/GenBank/DDBJ databases">
        <authorList>
            <person name="Hodson N. C."/>
            <person name="Mongue J. A."/>
            <person name="Jaron S. K."/>
        </authorList>
    </citation>
    <scope>NUCLEOTIDE SEQUENCE</scope>
</reference>
<sequence length="147" mass="17184">KDTYMELFNVISRNTTGEPGCIISDFEIAAIQACRETFVGTELRGCLFHLTQSIFRRVQSNSEIYQRYKNDDTDGRKVRAMIRCLGALAFLPTIEVMNGFLELRNQFASTDAVREIFRYFLVTYIGYSWDDVLFPVDFWNVSDRFRE</sequence>
<gene>
    <name evidence="1" type="ORF">AFUS01_LOCUS39942</name>
</gene>
<dbReference type="Proteomes" id="UP000708208">
    <property type="component" value="Unassembled WGS sequence"/>
</dbReference>
<evidence type="ECO:0000313" key="1">
    <source>
        <dbReference type="EMBL" id="CAG7830116.1"/>
    </source>
</evidence>
<dbReference type="OrthoDB" id="93990at2759"/>
<protein>
    <recommendedName>
        <fullName evidence="3">MULE transposase domain-containing protein</fullName>
    </recommendedName>
</protein>
<accession>A0A8J2Q1N0</accession>
<evidence type="ECO:0008006" key="3">
    <source>
        <dbReference type="Google" id="ProtNLM"/>
    </source>
</evidence>
<comment type="caution">
    <text evidence="1">The sequence shown here is derived from an EMBL/GenBank/DDBJ whole genome shotgun (WGS) entry which is preliminary data.</text>
</comment>
<organism evidence="1 2">
    <name type="scientific">Allacma fusca</name>
    <dbReference type="NCBI Taxonomy" id="39272"/>
    <lineage>
        <taxon>Eukaryota</taxon>
        <taxon>Metazoa</taxon>
        <taxon>Ecdysozoa</taxon>
        <taxon>Arthropoda</taxon>
        <taxon>Hexapoda</taxon>
        <taxon>Collembola</taxon>
        <taxon>Symphypleona</taxon>
        <taxon>Sminthuridae</taxon>
        <taxon>Allacma</taxon>
    </lineage>
</organism>
<dbReference type="EMBL" id="CAJVCH010554410">
    <property type="protein sequence ID" value="CAG7830116.1"/>
    <property type="molecule type" value="Genomic_DNA"/>
</dbReference>
<evidence type="ECO:0000313" key="2">
    <source>
        <dbReference type="Proteomes" id="UP000708208"/>
    </source>
</evidence>
<feature type="non-terminal residue" evidence="1">
    <location>
        <position position="1"/>
    </location>
</feature>
<feature type="non-terminal residue" evidence="1">
    <location>
        <position position="147"/>
    </location>
</feature>